<keyword evidence="4" id="KW-0677">Repeat</keyword>
<dbReference type="InterPro" id="IPR001304">
    <property type="entry name" value="C-type_lectin-like"/>
</dbReference>
<evidence type="ECO:0000256" key="7">
    <source>
        <dbReference type="ARBA" id="ARBA00023180"/>
    </source>
</evidence>
<feature type="domain" description="Sushi" evidence="13">
    <location>
        <begin position="520"/>
        <end position="591"/>
    </location>
</feature>
<evidence type="ECO:0000259" key="12">
    <source>
        <dbReference type="PROSITE" id="PS50041"/>
    </source>
</evidence>
<feature type="compositionally biased region" description="Basic and acidic residues" evidence="9">
    <location>
        <begin position="811"/>
        <end position="833"/>
    </location>
</feature>
<dbReference type="FunFam" id="2.60.120.260:FF:000101">
    <property type="entry name" value="uncharacterized protein LOC108094628 isoform X2"/>
    <property type="match status" value="1"/>
</dbReference>
<proteinExistence type="predicted"/>
<dbReference type="SMART" id="SM00607">
    <property type="entry name" value="FTP"/>
    <property type="match status" value="1"/>
</dbReference>
<dbReference type="Pfam" id="PF00084">
    <property type="entry name" value="Sushi"/>
    <property type="match status" value="4"/>
</dbReference>
<evidence type="ECO:0000259" key="13">
    <source>
        <dbReference type="PROSITE" id="PS50923"/>
    </source>
</evidence>
<dbReference type="Gene3D" id="2.10.70.10">
    <property type="entry name" value="Complement Module, domain 1"/>
    <property type="match status" value="4"/>
</dbReference>
<feature type="domain" description="Sushi" evidence="13">
    <location>
        <begin position="460"/>
        <end position="519"/>
    </location>
</feature>
<keyword evidence="3 11" id="KW-0732">Signal</keyword>
<dbReference type="InterPro" id="IPR035976">
    <property type="entry name" value="Sushi/SCR/CCP_sf"/>
</dbReference>
<feature type="disulfide bond" evidence="8">
    <location>
        <begin position="430"/>
        <end position="457"/>
    </location>
</feature>
<evidence type="ECO:0000256" key="11">
    <source>
        <dbReference type="SAM" id="SignalP"/>
    </source>
</evidence>
<dbReference type="GO" id="GO:0046872">
    <property type="term" value="F:metal ion binding"/>
    <property type="evidence" value="ECO:0007669"/>
    <property type="project" value="UniProtKB-KW"/>
</dbReference>
<dbReference type="InterPro" id="IPR016186">
    <property type="entry name" value="C-type_lectin-like/link_sf"/>
</dbReference>
<evidence type="ECO:0000313" key="15">
    <source>
        <dbReference type="Proteomes" id="UP001168990"/>
    </source>
</evidence>
<keyword evidence="6 8" id="KW-1015">Disulfide bond</keyword>
<dbReference type="PROSITE" id="PS50923">
    <property type="entry name" value="SUSHI"/>
    <property type="match status" value="4"/>
</dbReference>
<evidence type="ECO:0000256" key="4">
    <source>
        <dbReference type="ARBA" id="ARBA00022737"/>
    </source>
</evidence>
<evidence type="ECO:0000256" key="8">
    <source>
        <dbReference type="PROSITE-ProRule" id="PRU00302"/>
    </source>
</evidence>
<feature type="transmembrane region" description="Helical" evidence="10">
    <location>
        <begin position="724"/>
        <end position="750"/>
    </location>
</feature>
<feature type="domain" description="C-type lectin" evidence="12">
    <location>
        <begin position="268"/>
        <end position="388"/>
    </location>
</feature>
<evidence type="ECO:0000256" key="9">
    <source>
        <dbReference type="SAM" id="MobiDB-lite"/>
    </source>
</evidence>
<feature type="compositionally biased region" description="Polar residues" evidence="9">
    <location>
        <begin position="663"/>
        <end position="673"/>
    </location>
</feature>
<evidence type="ECO:0000256" key="10">
    <source>
        <dbReference type="SAM" id="Phobius"/>
    </source>
</evidence>
<feature type="disulfide bond" evidence="8">
    <location>
        <begin position="562"/>
        <end position="589"/>
    </location>
</feature>
<feature type="compositionally biased region" description="Basic residues" evidence="9">
    <location>
        <begin position="847"/>
        <end position="863"/>
    </location>
</feature>
<keyword evidence="7" id="KW-0325">Glycoprotein</keyword>
<keyword evidence="10" id="KW-1133">Transmembrane helix</keyword>
<name>A0AA39FWR8_9HYME</name>
<protein>
    <recommendedName>
        <fullName evidence="16">Sushi, von Willebrand factor type A, EGF and pentraxin domain-containing protein 1</fullName>
    </recommendedName>
</protein>
<feature type="region of interest" description="Disordered" evidence="9">
    <location>
        <begin position="846"/>
        <end position="878"/>
    </location>
</feature>
<dbReference type="CDD" id="cd00033">
    <property type="entry name" value="CCP"/>
    <property type="match status" value="4"/>
</dbReference>
<feature type="chain" id="PRO_5041350532" description="Sushi, von Willebrand factor type A, EGF and pentraxin domain-containing protein 1" evidence="11">
    <location>
        <begin position="25"/>
        <end position="878"/>
    </location>
</feature>
<dbReference type="PANTHER" id="PTHR19325">
    <property type="entry name" value="COMPLEMENT COMPONENT-RELATED SUSHI DOMAIN-CONTAINING"/>
    <property type="match status" value="1"/>
</dbReference>
<dbReference type="FunFam" id="2.10.70.10:FF:000112">
    <property type="entry name" value="Uncharacterized protein, isoform C"/>
    <property type="match status" value="1"/>
</dbReference>
<gene>
    <name evidence="14" type="ORF">PV328_001340</name>
</gene>
<feature type="domain" description="Sushi" evidence="13">
    <location>
        <begin position="25"/>
        <end position="101"/>
    </location>
</feature>
<evidence type="ECO:0000256" key="1">
    <source>
        <dbReference type="ARBA" id="ARBA00022659"/>
    </source>
</evidence>
<dbReference type="InterPro" id="IPR050350">
    <property type="entry name" value="Compl-Cell_Adhes-Reg"/>
</dbReference>
<feature type="signal peptide" evidence="11">
    <location>
        <begin position="1"/>
        <end position="24"/>
    </location>
</feature>
<dbReference type="EMBL" id="JAQQBS010000001">
    <property type="protein sequence ID" value="KAK0177269.1"/>
    <property type="molecule type" value="Genomic_DNA"/>
</dbReference>
<keyword evidence="15" id="KW-1185">Reference proteome</keyword>
<dbReference type="SUPFAM" id="SSF56436">
    <property type="entry name" value="C-type lectin-like"/>
    <property type="match status" value="1"/>
</dbReference>
<evidence type="ECO:0008006" key="16">
    <source>
        <dbReference type="Google" id="ProtNLM"/>
    </source>
</evidence>
<dbReference type="CDD" id="cd00037">
    <property type="entry name" value="CLECT"/>
    <property type="match status" value="1"/>
</dbReference>
<keyword evidence="1 8" id="KW-0768">Sushi</keyword>
<feature type="domain" description="Sushi" evidence="13">
    <location>
        <begin position="392"/>
        <end position="459"/>
    </location>
</feature>
<dbReference type="Proteomes" id="UP001168990">
    <property type="component" value="Unassembled WGS sequence"/>
</dbReference>
<dbReference type="SMART" id="SM00032">
    <property type="entry name" value="CCP"/>
    <property type="match status" value="4"/>
</dbReference>
<dbReference type="InterPro" id="IPR008979">
    <property type="entry name" value="Galactose-bd-like_sf"/>
</dbReference>
<dbReference type="PANTHER" id="PTHR19325:SF497">
    <property type="entry name" value="SUSHI, VON WILLEBRAND FACTOR TYPE A, EGF AND PENTRAXIN DOMAIN-CONTAINING PROTEIN 1-LIKE PROTEIN"/>
    <property type="match status" value="1"/>
</dbReference>
<dbReference type="SUPFAM" id="SSF57535">
    <property type="entry name" value="Complement control module/SCR domain"/>
    <property type="match status" value="4"/>
</dbReference>
<evidence type="ECO:0000313" key="14">
    <source>
        <dbReference type="EMBL" id="KAK0177269.1"/>
    </source>
</evidence>
<accession>A0AA39FWR8</accession>
<evidence type="ECO:0000256" key="2">
    <source>
        <dbReference type="ARBA" id="ARBA00022723"/>
    </source>
</evidence>
<dbReference type="PROSITE" id="PS50041">
    <property type="entry name" value="C_TYPE_LECTIN_2"/>
    <property type="match status" value="1"/>
</dbReference>
<dbReference type="Gene3D" id="2.60.120.260">
    <property type="entry name" value="Galactose-binding domain-like"/>
    <property type="match status" value="1"/>
</dbReference>
<evidence type="ECO:0000256" key="3">
    <source>
        <dbReference type="ARBA" id="ARBA00022729"/>
    </source>
</evidence>
<keyword evidence="10" id="KW-0812">Transmembrane</keyword>
<feature type="region of interest" description="Disordered" evidence="9">
    <location>
        <begin position="800"/>
        <end position="833"/>
    </location>
</feature>
<comment type="caution">
    <text evidence="8">Lacks conserved residue(s) required for the propagation of feature annotation.</text>
</comment>
<dbReference type="Gene3D" id="3.10.100.10">
    <property type="entry name" value="Mannose-Binding Protein A, subunit A"/>
    <property type="match status" value="1"/>
</dbReference>
<reference evidence="14" key="2">
    <citation type="submission" date="2023-03" db="EMBL/GenBank/DDBJ databases">
        <authorList>
            <person name="Inwood S.N."/>
            <person name="Skelly J.G."/>
            <person name="Guhlin J."/>
            <person name="Harrop T.W.R."/>
            <person name="Goldson S.G."/>
            <person name="Dearden P.K."/>
        </authorList>
    </citation>
    <scope>NUCLEOTIDE SEQUENCE</scope>
    <source>
        <strain evidence="14">Irish</strain>
        <tissue evidence="14">Whole body</tissue>
    </source>
</reference>
<keyword evidence="5" id="KW-0106">Calcium</keyword>
<evidence type="ECO:0000256" key="6">
    <source>
        <dbReference type="ARBA" id="ARBA00023157"/>
    </source>
</evidence>
<dbReference type="InterPro" id="IPR006585">
    <property type="entry name" value="FTP1"/>
</dbReference>
<dbReference type="InterPro" id="IPR018378">
    <property type="entry name" value="C-type_lectin_CS"/>
</dbReference>
<dbReference type="Pfam" id="PF22633">
    <property type="entry name" value="F5_F8_type_C_2"/>
    <property type="match status" value="1"/>
</dbReference>
<evidence type="ECO:0000256" key="5">
    <source>
        <dbReference type="ARBA" id="ARBA00022837"/>
    </source>
</evidence>
<dbReference type="InterPro" id="IPR000436">
    <property type="entry name" value="Sushi_SCR_CCP_dom"/>
</dbReference>
<dbReference type="AlphaFoldDB" id="A0AA39FWR8"/>
<dbReference type="SUPFAM" id="SSF49785">
    <property type="entry name" value="Galactose-binding domain-like"/>
    <property type="match status" value="1"/>
</dbReference>
<dbReference type="Pfam" id="PF00059">
    <property type="entry name" value="Lectin_C"/>
    <property type="match status" value="1"/>
</dbReference>
<feature type="compositionally biased region" description="Polar residues" evidence="9">
    <location>
        <begin position="625"/>
        <end position="640"/>
    </location>
</feature>
<feature type="disulfide bond" evidence="8">
    <location>
        <begin position="490"/>
        <end position="517"/>
    </location>
</feature>
<reference evidence="14" key="1">
    <citation type="journal article" date="2023" name="bioRxiv">
        <title>Scaffold-level genome assemblies of two parasitoid biocontrol wasps reveal the parthenogenesis mechanism and an associated novel virus.</title>
        <authorList>
            <person name="Inwood S."/>
            <person name="Skelly J."/>
            <person name="Guhlin J."/>
            <person name="Harrop T."/>
            <person name="Goldson S."/>
            <person name="Dearden P."/>
        </authorList>
    </citation>
    <scope>NUCLEOTIDE SEQUENCE</scope>
    <source>
        <strain evidence="14">Irish</strain>
        <tissue evidence="14">Whole body</tissue>
    </source>
</reference>
<keyword evidence="2" id="KW-0479">Metal-binding</keyword>
<dbReference type="SMART" id="SM00034">
    <property type="entry name" value="CLECT"/>
    <property type="match status" value="1"/>
</dbReference>
<comment type="caution">
    <text evidence="14">The sequence shown here is derived from an EMBL/GenBank/DDBJ whole genome shotgun (WGS) entry which is preliminary data.</text>
</comment>
<keyword evidence="10" id="KW-0472">Membrane</keyword>
<feature type="region of interest" description="Disordered" evidence="9">
    <location>
        <begin position="607"/>
        <end position="691"/>
    </location>
</feature>
<dbReference type="PROSITE" id="PS00615">
    <property type="entry name" value="C_TYPE_LECTIN_1"/>
    <property type="match status" value="1"/>
</dbReference>
<dbReference type="FunFam" id="3.10.100.10:FF:000089">
    <property type="entry name" value="Uncharacterized protein, isoform C"/>
    <property type="match status" value="1"/>
</dbReference>
<organism evidence="14 15">
    <name type="scientific">Microctonus aethiopoides</name>
    <dbReference type="NCBI Taxonomy" id="144406"/>
    <lineage>
        <taxon>Eukaryota</taxon>
        <taxon>Metazoa</taxon>
        <taxon>Ecdysozoa</taxon>
        <taxon>Arthropoda</taxon>
        <taxon>Hexapoda</taxon>
        <taxon>Insecta</taxon>
        <taxon>Pterygota</taxon>
        <taxon>Neoptera</taxon>
        <taxon>Endopterygota</taxon>
        <taxon>Hymenoptera</taxon>
        <taxon>Apocrita</taxon>
        <taxon>Ichneumonoidea</taxon>
        <taxon>Braconidae</taxon>
        <taxon>Euphorinae</taxon>
        <taxon>Microctonus</taxon>
    </lineage>
</organism>
<sequence>MESKEFYYLRAFLLLLFAIKGCRTMGCGYPGAPAHSYIRFTGDSLDHVLDEEESLIKDSSFPEGTVATYYCERGFELLGPARRRCQIDSTWTPEGVPFCVLNVAGGKAPMQSSSAEGGIPQRAVDGSSGQIYNAQTCTLTKPELKPWWYVNLLEPYMVQLVRLDFGKACCEGDPGTIVVRVGNNRPDLGTNPICNKFSGSLEEGQPLFLPCNPPMPGAFVSVHLESESQTPTPVQLSLCEAFVYTDQALPIERCPQFRDQPPGSTATYNGKCYIFYNRQPLPFREALEFCRSRGGNLVDESNPALQGFISWELWRRHRSDTSSQYWMGAVRDPMDKSTWRWTGSGDEVSVSFWSLPQGTEEECARYDGSRGWLWSDTPCSAQLNYICQHQPRACGRPEQPPNSTMFITKFQTDNPSGNHYQVGAAVTYTCNSGSLLIGPTSRTCLDTGFYNEFPPVCKSIECGFPANIKHGEYTLINNTVNYLSQVLYSCEDGYEMTGRARLTCDIDERWNGPPPRCEPIRCEAPLLVSHSTIQIDELNADGNAEKNTNRTLLVGSIVSYTCEKGYKISGFQQIVCLPTGQYDHPPPTCSEDTRTLLSFPTRTTIRSSNTREKPFIPTRTRTTTFASPSTVSINQQNPTRKYSPPAEQPATIRETNERKPITSHHNTSSSLSELNVDDHPQDNEISGSGVDNARAKVAATIPEPTGPFRIDRSDAPTHQAKLNLGAVIALGVFGAFVFLAAVITTVVILIRRNKGRRSKHYRHRASPDCNTVASFDSSSSESRGGLNRYYRQAWENLHETTGQKVHHPPLKRKETLDEPSYRDNYRNSDHPLDVGDAAALATNKHTNDKKRHHHHHHHHHHHGNGTPEWRQSQSHHRC</sequence>
<dbReference type="InterPro" id="IPR016187">
    <property type="entry name" value="CTDL_fold"/>
</dbReference>